<evidence type="ECO:0000313" key="2">
    <source>
        <dbReference type="EMBL" id="MCS0635133.1"/>
    </source>
</evidence>
<dbReference type="RefSeq" id="WP_258785857.1">
    <property type="nucleotide sequence ID" value="NZ_JANUGQ010000003.1"/>
</dbReference>
<dbReference type="Proteomes" id="UP001431313">
    <property type="component" value="Unassembled WGS sequence"/>
</dbReference>
<sequence>MNRRTTVTALSAALALAGTLALGGCAGDKPDEPALKVSGAYMPQPVNNEMAGGFLTLRNDGAAADELVSVTGDISGDISIHETVDQKMRPVKSLDIPAKGELKLERGGNHLMFMGLKRTLKQGDTVSVKLRFAKSEPIEVKLPVEAPNHDPAHH</sequence>
<dbReference type="PROSITE" id="PS51257">
    <property type="entry name" value="PROKAR_LIPOPROTEIN"/>
    <property type="match status" value="1"/>
</dbReference>
<evidence type="ECO:0000256" key="1">
    <source>
        <dbReference type="SAM" id="SignalP"/>
    </source>
</evidence>
<protein>
    <submittedName>
        <fullName evidence="2">Copper chaperone PCu(A)C</fullName>
    </submittedName>
</protein>
<dbReference type="Gene3D" id="2.60.40.1890">
    <property type="entry name" value="PCu(A)C copper chaperone"/>
    <property type="match status" value="1"/>
</dbReference>
<keyword evidence="1" id="KW-0732">Signal</keyword>
<feature type="signal peptide" evidence="1">
    <location>
        <begin position="1"/>
        <end position="26"/>
    </location>
</feature>
<accession>A0ABT2CCJ2</accession>
<dbReference type="Pfam" id="PF04314">
    <property type="entry name" value="PCuAC"/>
    <property type="match status" value="1"/>
</dbReference>
<evidence type="ECO:0000313" key="3">
    <source>
        <dbReference type="Proteomes" id="UP001431313"/>
    </source>
</evidence>
<comment type="caution">
    <text evidence="2">The sequence shown here is derived from an EMBL/GenBank/DDBJ whole genome shotgun (WGS) entry which is preliminary data.</text>
</comment>
<dbReference type="InterPro" id="IPR036182">
    <property type="entry name" value="PCuAC_sf"/>
</dbReference>
<keyword evidence="3" id="KW-1185">Reference proteome</keyword>
<organism evidence="2 3">
    <name type="scientific">Streptomyces pyxinae</name>
    <dbReference type="NCBI Taxonomy" id="2970734"/>
    <lineage>
        <taxon>Bacteria</taxon>
        <taxon>Bacillati</taxon>
        <taxon>Actinomycetota</taxon>
        <taxon>Actinomycetes</taxon>
        <taxon>Kitasatosporales</taxon>
        <taxon>Streptomycetaceae</taxon>
        <taxon>Streptomyces</taxon>
    </lineage>
</organism>
<dbReference type="EMBL" id="JANUGQ010000003">
    <property type="protein sequence ID" value="MCS0635133.1"/>
    <property type="molecule type" value="Genomic_DNA"/>
</dbReference>
<dbReference type="PANTHER" id="PTHR36302">
    <property type="entry name" value="BLR7088 PROTEIN"/>
    <property type="match status" value="1"/>
</dbReference>
<proteinExistence type="predicted"/>
<gene>
    <name evidence="2" type="ORF">NX801_05575</name>
</gene>
<reference evidence="2" key="1">
    <citation type="submission" date="2022-08" db="EMBL/GenBank/DDBJ databases">
        <authorList>
            <person name="Somphong A."/>
            <person name="Phongsopitanun W."/>
        </authorList>
    </citation>
    <scope>NUCLEOTIDE SEQUENCE</scope>
    <source>
        <strain evidence="2">LP05-1</strain>
    </source>
</reference>
<dbReference type="PANTHER" id="PTHR36302:SF1">
    <property type="entry name" value="COPPER CHAPERONE PCU(A)C"/>
    <property type="match status" value="1"/>
</dbReference>
<dbReference type="SUPFAM" id="SSF110087">
    <property type="entry name" value="DR1885-like metal-binding protein"/>
    <property type="match status" value="1"/>
</dbReference>
<dbReference type="InterPro" id="IPR058248">
    <property type="entry name" value="Lxx211020-like"/>
</dbReference>
<name>A0ABT2CCJ2_9ACTN</name>
<dbReference type="InterPro" id="IPR007410">
    <property type="entry name" value="LpqE-like"/>
</dbReference>
<feature type="chain" id="PRO_5045291939" evidence="1">
    <location>
        <begin position="27"/>
        <end position="154"/>
    </location>
</feature>